<gene>
    <name evidence="3" type="ORF">PQG98_18655</name>
</gene>
<dbReference type="RefSeq" id="WP_272721246.1">
    <property type="nucleotide sequence ID" value="NZ_JAQPYS010000108.1"/>
</dbReference>
<dbReference type="Gene3D" id="1.10.260.40">
    <property type="entry name" value="lambda repressor-like DNA-binding domains"/>
    <property type="match status" value="1"/>
</dbReference>
<dbReference type="Pfam" id="PF07022">
    <property type="entry name" value="Phage_CI_repr"/>
    <property type="match status" value="1"/>
</dbReference>
<sequence length="173" mass="19136">MDKKSMLEAMINHYTNGNKAKFANLLGVSAQTISAWGTRNTFDSELIYTKCVGVSADWLLTGEGSMLCDNKNLESPSLGCIPNVTTISPEQESIIYKMYERKDDENKALIEEIGGLKERTRTLENKLKEYEAMIEELKEHSVGLSNAETASIKQRSLPKKSNAGSLGVPSENI</sequence>
<organism evidence="3 4">
    <name type="scientific">Bacteroides zhangwenhongii</name>
    <dbReference type="NCBI Taxonomy" id="2650157"/>
    <lineage>
        <taxon>Bacteria</taxon>
        <taxon>Pseudomonadati</taxon>
        <taxon>Bacteroidota</taxon>
        <taxon>Bacteroidia</taxon>
        <taxon>Bacteroidales</taxon>
        <taxon>Bacteroidaceae</taxon>
        <taxon>Bacteroides</taxon>
    </lineage>
</organism>
<feature type="region of interest" description="Disordered" evidence="1">
    <location>
        <begin position="143"/>
        <end position="173"/>
    </location>
</feature>
<dbReference type="InterPro" id="IPR010744">
    <property type="entry name" value="Phage_CI_N"/>
</dbReference>
<dbReference type="Proteomes" id="UP001215398">
    <property type="component" value="Unassembled WGS sequence"/>
</dbReference>
<reference evidence="3 4" key="1">
    <citation type="submission" date="2023-01" db="EMBL/GenBank/DDBJ databases">
        <title>Exploring GABA producing Bacteroides strains toward improving mental health.</title>
        <authorList>
            <person name="Yousuf B."/>
            <person name="Bouhlel N.E."/>
            <person name="Mottawea W."/>
            <person name="Hammami R."/>
        </authorList>
    </citation>
    <scope>NUCLEOTIDE SEQUENCE [LARGE SCALE GENOMIC DNA]</scope>
    <source>
        <strain evidence="3 4">UO.H1054</strain>
    </source>
</reference>
<evidence type="ECO:0000256" key="1">
    <source>
        <dbReference type="SAM" id="MobiDB-lite"/>
    </source>
</evidence>
<name>A0ABT5HCX2_9BACE</name>
<dbReference type="EMBL" id="JAQPYS010000108">
    <property type="protein sequence ID" value="MDC7138345.1"/>
    <property type="molecule type" value="Genomic_DNA"/>
</dbReference>
<comment type="caution">
    <text evidence="3">The sequence shown here is derived from an EMBL/GenBank/DDBJ whole genome shotgun (WGS) entry which is preliminary data.</text>
</comment>
<keyword evidence="4" id="KW-1185">Reference proteome</keyword>
<protein>
    <submittedName>
        <fullName evidence="3">Helix-turn-helix domain-containing protein</fullName>
    </submittedName>
</protein>
<proteinExistence type="predicted"/>
<dbReference type="InterPro" id="IPR010982">
    <property type="entry name" value="Lambda_DNA-bd_dom_sf"/>
</dbReference>
<evidence type="ECO:0000313" key="3">
    <source>
        <dbReference type="EMBL" id="MDC7138345.1"/>
    </source>
</evidence>
<accession>A0ABT5HCX2</accession>
<evidence type="ECO:0000259" key="2">
    <source>
        <dbReference type="Pfam" id="PF07022"/>
    </source>
</evidence>
<evidence type="ECO:0000313" key="4">
    <source>
        <dbReference type="Proteomes" id="UP001215398"/>
    </source>
</evidence>
<feature type="compositionally biased region" description="Polar residues" evidence="1">
    <location>
        <begin position="143"/>
        <end position="154"/>
    </location>
</feature>
<feature type="domain" description="Bacteriophage CI repressor N-terminal" evidence="2">
    <location>
        <begin position="14"/>
        <end position="66"/>
    </location>
</feature>